<protein>
    <submittedName>
        <fullName evidence="1">Uncharacterized protein</fullName>
    </submittedName>
</protein>
<dbReference type="Proteomes" id="UP000821865">
    <property type="component" value="Chromosome 1"/>
</dbReference>
<sequence>MTSVGHVYVRIIHVHAIPRIRSSDYQFECIRSPDIMLYVGSFLHFYSDCEMGRPCVVQSEDQRAYQKRRREQQMEWARRRRKETTDDEQAADAKRKRAARQDREAKRNVVASNARRVVTVVMCMIFGCSNPSDTHGRKKRTKSNFFSLPKIMENQCERTKALSTKRRSLWLARIKCANIENRNLRVCGAPFIAGKPAKLFDETDPDWAPSLLLGYRAMNTDRSPHDNASKNDAPKSGKRTPKYGKLNCMIGVPRPTRQRQRSSRVPIGHSRRTRLEKPTS</sequence>
<dbReference type="EMBL" id="CM023470">
    <property type="protein sequence ID" value="KAH7977960.1"/>
    <property type="molecule type" value="Genomic_DNA"/>
</dbReference>
<keyword evidence="2" id="KW-1185">Reference proteome</keyword>
<accession>A0ACB8DUG6</accession>
<organism evidence="1 2">
    <name type="scientific">Dermacentor silvarum</name>
    <name type="common">Tick</name>
    <dbReference type="NCBI Taxonomy" id="543639"/>
    <lineage>
        <taxon>Eukaryota</taxon>
        <taxon>Metazoa</taxon>
        <taxon>Ecdysozoa</taxon>
        <taxon>Arthropoda</taxon>
        <taxon>Chelicerata</taxon>
        <taxon>Arachnida</taxon>
        <taxon>Acari</taxon>
        <taxon>Parasitiformes</taxon>
        <taxon>Ixodida</taxon>
        <taxon>Ixodoidea</taxon>
        <taxon>Ixodidae</taxon>
        <taxon>Rhipicephalinae</taxon>
        <taxon>Dermacentor</taxon>
    </lineage>
</organism>
<evidence type="ECO:0000313" key="1">
    <source>
        <dbReference type="EMBL" id="KAH7977960.1"/>
    </source>
</evidence>
<evidence type="ECO:0000313" key="2">
    <source>
        <dbReference type="Proteomes" id="UP000821865"/>
    </source>
</evidence>
<name>A0ACB8DUG6_DERSI</name>
<gene>
    <name evidence="1" type="ORF">HPB49_004094</name>
</gene>
<comment type="caution">
    <text evidence="1">The sequence shown here is derived from an EMBL/GenBank/DDBJ whole genome shotgun (WGS) entry which is preliminary data.</text>
</comment>
<proteinExistence type="predicted"/>
<reference evidence="1" key="1">
    <citation type="submission" date="2020-05" db="EMBL/GenBank/DDBJ databases">
        <title>Large-scale comparative analyses of tick genomes elucidate their genetic diversity and vector capacities.</title>
        <authorList>
            <person name="Jia N."/>
            <person name="Wang J."/>
            <person name="Shi W."/>
            <person name="Du L."/>
            <person name="Sun Y."/>
            <person name="Zhan W."/>
            <person name="Jiang J."/>
            <person name="Wang Q."/>
            <person name="Zhang B."/>
            <person name="Ji P."/>
            <person name="Sakyi L.B."/>
            <person name="Cui X."/>
            <person name="Yuan T."/>
            <person name="Jiang B."/>
            <person name="Yang W."/>
            <person name="Lam T.T.-Y."/>
            <person name="Chang Q."/>
            <person name="Ding S."/>
            <person name="Wang X."/>
            <person name="Zhu J."/>
            <person name="Ruan X."/>
            <person name="Zhao L."/>
            <person name="Wei J."/>
            <person name="Que T."/>
            <person name="Du C."/>
            <person name="Cheng J."/>
            <person name="Dai P."/>
            <person name="Han X."/>
            <person name="Huang E."/>
            <person name="Gao Y."/>
            <person name="Liu J."/>
            <person name="Shao H."/>
            <person name="Ye R."/>
            <person name="Li L."/>
            <person name="Wei W."/>
            <person name="Wang X."/>
            <person name="Wang C."/>
            <person name="Yang T."/>
            <person name="Huo Q."/>
            <person name="Li W."/>
            <person name="Guo W."/>
            <person name="Chen H."/>
            <person name="Zhou L."/>
            <person name="Ni X."/>
            <person name="Tian J."/>
            <person name="Zhou Y."/>
            <person name="Sheng Y."/>
            <person name="Liu T."/>
            <person name="Pan Y."/>
            <person name="Xia L."/>
            <person name="Li J."/>
            <person name="Zhao F."/>
            <person name="Cao W."/>
        </authorList>
    </citation>
    <scope>NUCLEOTIDE SEQUENCE</scope>
    <source>
        <strain evidence="1">Dsil-2018</strain>
    </source>
</reference>